<dbReference type="Proteomes" id="UP000077173">
    <property type="component" value="Unassembled WGS sequence"/>
</dbReference>
<feature type="signal peptide" evidence="1">
    <location>
        <begin position="1"/>
        <end position="25"/>
    </location>
</feature>
<comment type="caution">
    <text evidence="2">The sequence shown here is derived from an EMBL/GenBank/DDBJ whole genome shotgun (WGS) entry which is preliminary data.</text>
</comment>
<dbReference type="GeneID" id="32580835"/>
<dbReference type="InterPro" id="IPR021937">
    <property type="entry name" value="DUF3551"/>
</dbReference>
<dbReference type="AlphaFoldDB" id="A0A176YY62"/>
<evidence type="ECO:0008006" key="4">
    <source>
        <dbReference type="Google" id="ProtNLM"/>
    </source>
</evidence>
<dbReference type="RefSeq" id="WP_063680504.1">
    <property type="nucleotide sequence ID" value="NZ_LSEF01000088.1"/>
</dbReference>
<keyword evidence="1" id="KW-0732">Signal</keyword>
<sequence>MPRLSVLACFILALSAFAGSAPAHAQDYPWCVQGKGVGYPGDCSYSTRAQCLASASGPNVGCGLNPRVAYGLQRRGRDYRY</sequence>
<organism evidence="2 3">
    <name type="scientific">Bradyrhizobium neotropicale</name>
    <dbReference type="NCBI Taxonomy" id="1497615"/>
    <lineage>
        <taxon>Bacteria</taxon>
        <taxon>Pseudomonadati</taxon>
        <taxon>Pseudomonadota</taxon>
        <taxon>Alphaproteobacteria</taxon>
        <taxon>Hyphomicrobiales</taxon>
        <taxon>Nitrobacteraceae</taxon>
        <taxon>Bradyrhizobium</taxon>
    </lineage>
</organism>
<keyword evidence="3" id="KW-1185">Reference proteome</keyword>
<feature type="chain" id="PRO_5008055281" description="DUF3551 domain-containing protein" evidence="1">
    <location>
        <begin position="26"/>
        <end position="81"/>
    </location>
</feature>
<reference evidence="2 3" key="1">
    <citation type="submission" date="2016-02" db="EMBL/GenBank/DDBJ databases">
        <title>Draft genome sequence of the strain BR 10247T Bradyrhizobium neotropicale isolated from nodules of Centrolobium paraense.</title>
        <authorList>
            <person name="Simoes-Araujo J.L."/>
            <person name="Barauna A.C."/>
            <person name="Silva K."/>
            <person name="Zilli J.E."/>
        </authorList>
    </citation>
    <scope>NUCLEOTIDE SEQUENCE [LARGE SCALE GENOMIC DNA]</scope>
    <source>
        <strain evidence="2 3">BR 10247</strain>
    </source>
</reference>
<proteinExistence type="predicted"/>
<evidence type="ECO:0000313" key="2">
    <source>
        <dbReference type="EMBL" id="OAF11713.1"/>
    </source>
</evidence>
<protein>
    <recommendedName>
        <fullName evidence="4">DUF3551 domain-containing protein</fullName>
    </recommendedName>
</protein>
<dbReference type="Pfam" id="PF12071">
    <property type="entry name" value="DUF3551"/>
    <property type="match status" value="1"/>
</dbReference>
<evidence type="ECO:0000256" key="1">
    <source>
        <dbReference type="SAM" id="SignalP"/>
    </source>
</evidence>
<gene>
    <name evidence="2" type="ORF">AXW67_21775</name>
</gene>
<evidence type="ECO:0000313" key="3">
    <source>
        <dbReference type="Proteomes" id="UP000077173"/>
    </source>
</evidence>
<dbReference type="EMBL" id="LSEF01000088">
    <property type="protein sequence ID" value="OAF11713.1"/>
    <property type="molecule type" value="Genomic_DNA"/>
</dbReference>
<accession>A0A176YY62</accession>
<name>A0A176YY62_9BRAD</name>